<reference evidence="2 3" key="1">
    <citation type="submission" date="2017-10" db="EMBL/GenBank/DDBJ databases">
        <title>Effective Description of Clostridium neonatale sp. nov. linked to necrotizing enterocolitis in neonates and a clarification of species assignable to the genus Clostridium (Prazmowski 1880) emend. Lawson and Rainey 2016.</title>
        <authorList>
            <person name="Bernard K."/>
            <person name="Burdz T."/>
            <person name="Wiebe D."/>
            <person name="Balcewich B."/>
            <person name="Alfa M."/>
            <person name="Bernier A.-M."/>
        </authorList>
    </citation>
    <scope>NUCLEOTIDE SEQUENCE [LARGE SCALE GENOMIC DNA]</scope>
    <source>
        <strain evidence="2 3">LCDC99A005</strain>
    </source>
</reference>
<proteinExistence type="predicted"/>
<name>A0A2A7MIP1_9CLOT</name>
<keyword evidence="1" id="KW-1133">Transmembrane helix</keyword>
<dbReference type="Proteomes" id="UP000220840">
    <property type="component" value="Unassembled WGS sequence"/>
</dbReference>
<dbReference type="OrthoDB" id="9767931at2"/>
<accession>A0A2A7MIP1</accession>
<feature type="transmembrane region" description="Helical" evidence="1">
    <location>
        <begin position="383"/>
        <end position="400"/>
    </location>
</feature>
<dbReference type="EMBL" id="PDCJ01000001">
    <property type="protein sequence ID" value="PEG31546.1"/>
    <property type="molecule type" value="Genomic_DNA"/>
</dbReference>
<keyword evidence="3" id="KW-1185">Reference proteome</keyword>
<feature type="transmembrane region" description="Helical" evidence="1">
    <location>
        <begin position="63"/>
        <end position="94"/>
    </location>
</feature>
<protein>
    <submittedName>
        <fullName evidence="2">DUF4173 domain-containing protein</fullName>
    </submittedName>
</protein>
<dbReference type="STRING" id="137838.GCA_001458595_02976"/>
<feature type="transmembrane region" description="Helical" evidence="1">
    <location>
        <begin position="198"/>
        <end position="219"/>
    </location>
</feature>
<evidence type="ECO:0000256" key="1">
    <source>
        <dbReference type="SAM" id="Phobius"/>
    </source>
</evidence>
<evidence type="ECO:0000313" key="3">
    <source>
        <dbReference type="Proteomes" id="UP000220840"/>
    </source>
</evidence>
<feature type="transmembrane region" description="Helical" evidence="1">
    <location>
        <begin position="320"/>
        <end position="344"/>
    </location>
</feature>
<feature type="transmembrane region" description="Helical" evidence="1">
    <location>
        <begin position="286"/>
        <end position="308"/>
    </location>
</feature>
<evidence type="ECO:0000313" key="2">
    <source>
        <dbReference type="EMBL" id="PEG31546.1"/>
    </source>
</evidence>
<feature type="transmembrane region" description="Helical" evidence="1">
    <location>
        <begin position="240"/>
        <end position="266"/>
    </location>
</feature>
<dbReference type="AlphaFoldDB" id="A0A2A7MIP1"/>
<feature type="transmembrane region" description="Helical" evidence="1">
    <location>
        <begin position="151"/>
        <end position="173"/>
    </location>
</feature>
<dbReference type="Pfam" id="PF13687">
    <property type="entry name" value="DUF4153"/>
    <property type="match status" value="1"/>
</dbReference>
<feature type="transmembrane region" description="Helical" evidence="1">
    <location>
        <begin position="356"/>
        <end position="376"/>
    </location>
</feature>
<keyword evidence="1" id="KW-0812">Transmembrane</keyword>
<feature type="transmembrane region" description="Helical" evidence="1">
    <location>
        <begin position="12"/>
        <end position="43"/>
    </location>
</feature>
<comment type="caution">
    <text evidence="2">The sequence shown here is derived from an EMBL/GenBank/DDBJ whole genome shotgun (WGS) entry which is preliminary data.</text>
</comment>
<organism evidence="2 3">
    <name type="scientific">Clostridium neonatale</name>
    <dbReference type="NCBI Taxonomy" id="137838"/>
    <lineage>
        <taxon>Bacteria</taxon>
        <taxon>Bacillati</taxon>
        <taxon>Bacillota</taxon>
        <taxon>Clostridia</taxon>
        <taxon>Eubacteriales</taxon>
        <taxon>Clostridiaceae</taxon>
        <taxon>Clostridium</taxon>
    </lineage>
</organism>
<gene>
    <name evidence="2" type="ORF">CQ394_07535</name>
</gene>
<sequence length="481" mass="56384">MVVEYNEKTILFWTLILAVSINELFLFGGFGIAVPLYIVIYYVFIFLQAKRKNIKIDIKENMLFLPIIMAGFCFLLFDNLVLKILNILFLWILIILNTADIYSINSCEKYSLKWFINIYEVGMLYPFVNIFKCMNVIKDFKSISKEKANRIFKVSLGLFIGLFMTIIIVPLLMRSDAAFTGIIENIFMNINFKVFTKILRRLITLFMIFFPMYSFIYGITHYEKEKILKSDNYNLEILDFTIAITVISIICAIYILFCFSQLTYFISAFQGILPKDYTFSEYARRGFFECIPLTMINVAFVVLLDLFVKDKKSIKKKKVLNIYMTFITIFTLFLVISALSKMILYISAYGLTILRIYTAWFLILLSVILVCICIKIYSKKFNLLKNVFIIFVAMFIGLNYCNIDYVIGRYNANLYIEKNVDTINSFDSLSVSAVKPLLEMGKYDSDADYMLYKYEKRLENNNKWQSFNIAKYNAYKSIEKN</sequence>
<dbReference type="InterPro" id="IPR025291">
    <property type="entry name" value="DUF4153"/>
</dbReference>
<feature type="transmembrane region" description="Helical" evidence="1">
    <location>
        <begin position="114"/>
        <end position="131"/>
    </location>
</feature>
<keyword evidence="1" id="KW-0472">Membrane</keyword>